<dbReference type="Gene3D" id="3.30.260.10">
    <property type="entry name" value="TCP-1-like chaperonin intermediate domain"/>
    <property type="match status" value="1"/>
</dbReference>
<proteinExistence type="inferred from homology"/>
<dbReference type="FunFam" id="3.50.7.10:FF:000001">
    <property type="entry name" value="60 kDa chaperonin"/>
    <property type="match status" value="1"/>
</dbReference>
<dbReference type="RefSeq" id="WP_147868621.1">
    <property type="nucleotide sequence ID" value="NZ_CP036264.1"/>
</dbReference>
<dbReference type="EMBL" id="CP036264">
    <property type="protein sequence ID" value="QEF99177.1"/>
    <property type="molecule type" value="Genomic_DNA"/>
</dbReference>
<evidence type="ECO:0000256" key="5">
    <source>
        <dbReference type="ARBA" id="ARBA00023235"/>
    </source>
</evidence>
<comment type="function">
    <text evidence="6 8">Together with its co-chaperonin GroES, plays an essential role in assisting protein folding. The GroEL-GroES system forms a nano-cage that allows encapsulation of the non-native substrate proteins and provides a physical environment optimized to promote and accelerate protein folding.</text>
</comment>
<sequence>MSKIIAFEQDAREAMRRGVHKLAKTVRSTLGPGGYNVIIQKSFGSPVVTRDGVTVAKEIELDDPYENMGARMVREVASKTNDVAGDGTTTATVLAEAIFNEGLRAVVAGTNPIGMKRGIEKAVEDIVAKLKSMSTPVKGRKEMEQVARISGNQDAKIGQVVADAMDKVGKDGVVTIDEGKSLETEVKWVEGMQFDKGYLSPYFVTSPETMECVLEEPYVLIHEKKISNLRDFVPLLEKVAKAGKPLLIIAEDVDGEALATLVVNRLRGSLVAAAVKAPGYGDRRKAMLEDMAILTGGKAFFESLGVKLENIQLADLGRAKKVILDKDNTTIIEGAGKTSDIQARIKQIETECEKSTSDYDREKLLERKAKLVGGVAKISVGGATEAEVKEKKMRFEDALSATRAAVEEGILPGGGVALVRAASACDPSKLGDDERTGYNIVLKACRAPATWIAENAGQDGSLVCEKVAAEQGNYGYNAATNTYEDLVESGVIDPTKVVRTALENASSVSTLLLTSDALIAEKPKDERKASGRGHGGDYDMY</sequence>
<evidence type="ECO:0000256" key="6">
    <source>
        <dbReference type="HAMAP-Rule" id="MF_00600"/>
    </source>
</evidence>
<evidence type="ECO:0000313" key="10">
    <source>
        <dbReference type="Proteomes" id="UP000321353"/>
    </source>
</evidence>
<feature type="binding site" evidence="6">
    <location>
        <position position="414"/>
    </location>
    <ligand>
        <name>ATP</name>
        <dbReference type="ChEBI" id="CHEBI:30616"/>
    </ligand>
</feature>
<dbReference type="KEGG" id="smam:Mal15_32370"/>
<dbReference type="SUPFAM" id="SSF54849">
    <property type="entry name" value="GroEL-intermediate domain like"/>
    <property type="match status" value="1"/>
</dbReference>
<evidence type="ECO:0000256" key="7">
    <source>
        <dbReference type="RuleBase" id="RU000418"/>
    </source>
</evidence>
<dbReference type="GO" id="GO:0005524">
    <property type="term" value="F:ATP binding"/>
    <property type="evidence" value="ECO:0007669"/>
    <property type="project" value="UniProtKB-UniRule"/>
</dbReference>
<dbReference type="SUPFAM" id="SSF48592">
    <property type="entry name" value="GroEL equatorial domain-like"/>
    <property type="match status" value="1"/>
</dbReference>
<comment type="caution">
    <text evidence="6">Lacks conserved residue(s) required for the propagation of feature annotation.</text>
</comment>
<keyword evidence="4 6" id="KW-0143">Chaperone</keyword>
<feature type="binding site" evidence="6">
    <location>
        <begin position="477"/>
        <end position="479"/>
    </location>
    <ligand>
        <name>ATP</name>
        <dbReference type="ChEBI" id="CHEBI:30616"/>
    </ligand>
</feature>
<dbReference type="InterPro" id="IPR027409">
    <property type="entry name" value="GroEL-like_apical_dom_sf"/>
</dbReference>
<evidence type="ECO:0000256" key="2">
    <source>
        <dbReference type="ARBA" id="ARBA00022741"/>
    </source>
</evidence>
<evidence type="ECO:0000256" key="4">
    <source>
        <dbReference type="ARBA" id="ARBA00023186"/>
    </source>
</evidence>
<dbReference type="NCBIfam" id="NF009487">
    <property type="entry name" value="PRK12849.1"/>
    <property type="match status" value="1"/>
</dbReference>
<dbReference type="NCBIfam" id="NF009488">
    <property type="entry name" value="PRK12850.1"/>
    <property type="match status" value="1"/>
</dbReference>
<dbReference type="GO" id="GO:0042026">
    <property type="term" value="P:protein refolding"/>
    <property type="evidence" value="ECO:0007669"/>
    <property type="project" value="UniProtKB-UniRule"/>
</dbReference>
<dbReference type="InterPro" id="IPR027413">
    <property type="entry name" value="GROEL-like_equatorial_sf"/>
</dbReference>
<dbReference type="Proteomes" id="UP000321353">
    <property type="component" value="Chromosome"/>
</dbReference>
<keyword evidence="5 6" id="KW-0413">Isomerase</keyword>
<dbReference type="EC" id="5.6.1.7" evidence="6"/>
<dbReference type="NCBIfam" id="NF000592">
    <property type="entry name" value="PRK00013.1"/>
    <property type="match status" value="1"/>
</dbReference>
<dbReference type="AlphaFoldDB" id="A0A5B9MJG1"/>
<dbReference type="PANTHER" id="PTHR45633">
    <property type="entry name" value="60 KDA HEAT SHOCK PROTEIN, MITOCHONDRIAL"/>
    <property type="match status" value="1"/>
</dbReference>
<name>A0A5B9MJG1_9BACT</name>
<keyword evidence="3 6" id="KW-0067">ATP-binding</keyword>
<dbReference type="Gene3D" id="1.10.560.10">
    <property type="entry name" value="GroEL-like equatorial domain"/>
    <property type="match status" value="1"/>
</dbReference>
<dbReference type="InterPro" id="IPR001844">
    <property type="entry name" value="Cpn60/GroEL"/>
</dbReference>
<dbReference type="Gene3D" id="3.50.7.10">
    <property type="entry name" value="GroEL"/>
    <property type="match status" value="1"/>
</dbReference>
<feature type="binding site" evidence="6">
    <location>
        <begin position="29"/>
        <end position="32"/>
    </location>
    <ligand>
        <name>ATP</name>
        <dbReference type="ChEBI" id="CHEBI:30616"/>
    </ligand>
</feature>
<comment type="subcellular location">
    <subcellularLocation>
        <location evidence="6">Cytoplasm</location>
    </subcellularLocation>
</comment>
<dbReference type="InterPro" id="IPR027410">
    <property type="entry name" value="TCP-1-like_intermed_sf"/>
</dbReference>
<dbReference type="SUPFAM" id="SSF52029">
    <property type="entry name" value="GroEL apical domain-like"/>
    <property type="match status" value="1"/>
</dbReference>
<feature type="binding site" evidence="6">
    <location>
        <position position="493"/>
    </location>
    <ligand>
        <name>ATP</name>
        <dbReference type="ChEBI" id="CHEBI:30616"/>
    </ligand>
</feature>
<organism evidence="9 10">
    <name type="scientific">Stieleria maiorica</name>
    <dbReference type="NCBI Taxonomy" id="2795974"/>
    <lineage>
        <taxon>Bacteria</taxon>
        <taxon>Pseudomonadati</taxon>
        <taxon>Planctomycetota</taxon>
        <taxon>Planctomycetia</taxon>
        <taxon>Pirellulales</taxon>
        <taxon>Pirellulaceae</taxon>
        <taxon>Stieleria</taxon>
    </lineage>
</organism>
<evidence type="ECO:0000256" key="3">
    <source>
        <dbReference type="ARBA" id="ARBA00022840"/>
    </source>
</evidence>
<dbReference type="GO" id="GO:0140662">
    <property type="term" value="F:ATP-dependent protein folding chaperone"/>
    <property type="evidence" value="ECO:0007669"/>
    <property type="project" value="InterPro"/>
</dbReference>
<dbReference type="HAMAP" id="MF_00600">
    <property type="entry name" value="CH60"/>
    <property type="match status" value="1"/>
</dbReference>
<protein>
    <recommendedName>
        <fullName evidence="6">Chaperonin GroEL</fullName>
        <ecNumber evidence="6">5.6.1.7</ecNumber>
    </recommendedName>
    <alternativeName>
        <fullName evidence="6">60 kDa chaperonin</fullName>
    </alternativeName>
    <alternativeName>
        <fullName evidence="6">Chaperonin-60</fullName>
        <shortName evidence="6">Cpn60</shortName>
    </alternativeName>
</protein>
<comment type="similarity">
    <text evidence="1 6 7">Belongs to the chaperonin (HSP60) family.</text>
</comment>
<dbReference type="Pfam" id="PF00118">
    <property type="entry name" value="Cpn60_TCP1"/>
    <property type="match status" value="1"/>
</dbReference>
<accession>A0A5B9MJG1</accession>
<dbReference type="GO" id="GO:0051082">
    <property type="term" value="F:unfolded protein binding"/>
    <property type="evidence" value="ECO:0007669"/>
    <property type="project" value="UniProtKB-UniRule"/>
</dbReference>
<evidence type="ECO:0000313" key="9">
    <source>
        <dbReference type="EMBL" id="QEF99177.1"/>
    </source>
</evidence>
<keyword evidence="2 6" id="KW-0547">Nucleotide-binding</keyword>
<dbReference type="NCBIfam" id="NF009489">
    <property type="entry name" value="PRK12851.1"/>
    <property type="match status" value="1"/>
</dbReference>
<feature type="binding site" evidence="6">
    <location>
        <begin position="86"/>
        <end position="90"/>
    </location>
    <ligand>
        <name>ATP</name>
        <dbReference type="ChEBI" id="CHEBI:30616"/>
    </ligand>
</feature>
<keyword evidence="6" id="KW-0963">Cytoplasm</keyword>
<dbReference type="GO" id="GO:0016853">
    <property type="term" value="F:isomerase activity"/>
    <property type="evidence" value="ECO:0007669"/>
    <property type="project" value="UniProtKB-KW"/>
</dbReference>
<keyword evidence="10" id="KW-1185">Reference proteome</keyword>
<comment type="subunit">
    <text evidence="6 8">Forms a cylinder of 14 subunits composed of two heptameric rings stacked back-to-back. Interacts with the co-chaperonin GroES.</text>
</comment>
<dbReference type="PRINTS" id="PR00298">
    <property type="entry name" value="CHAPERONIN60"/>
</dbReference>
<dbReference type="GO" id="GO:0005737">
    <property type="term" value="C:cytoplasm"/>
    <property type="evidence" value="ECO:0007669"/>
    <property type="project" value="UniProtKB-SubCell"/>
</dbReference>
<evidence type="ECO:0000256" key="1">
    <source>
        <dbReference type="ARBA" id="ARBA00006607"/>
    </source>
</evidence>
<dbReference type="CDD" id="cd03344">
    <property type="entry name" value="GroEL"/>
    <property type="match status" value="1"/>
</dbReference>
<dbReference type="PROSITE" id="PS00296">
    <property type="entry name" value="CHAPERONINS_CPN60"/>
    <property type="match status" value="1"/>
</dbReference>
<dbReference type="InterPro" id="IPR002423">
    <property type="entry name" value="Cpn60/GroEL/TCP-1"/>
</dbReference>
<dbReference type="InterPro" id="IPR018370">
    <property type="entry name" value="Chaperonin_Cpn60_CS"/>
</dbReference>
<dbReference type="NCBIfam" id="TIGR02348">
    <property type="entry name" value="GroEL"/>
    <property type="match status" value="1"/>
</dbReference>
<gene>
    <name evidence="9" type="primary">groL_3</name>
    <name evidence="6" type="synonym">groEL</name>
    <name evidence="6" type="synonym">groL</name>
    <name evidence="9" type="ORF">Mal15_32370</name>
</gene>
<reference evidence="9 10" key="1">
    <citation type="submission" date="2019-02" db="EMBL/GenBank/DDBJ databases">
        <title>Planctomycetal bacteria perform biofilm scaping via a novel small molecule.</title>
        <authorList>
            <person name="Jeske O."/>
            <person name="Boedeker C."/>
            <person name="Wiegand S."/>
            <person name="Breitling P."/>
            <person name="Kallscheuer N."/>
            <person name="Jogler M."/>
            <person name="Rohde M."/>
            <person name="Petersen J."/>
            <person name="Medema M.H."/>
            <person name="Surup F."/>
            <person name="Jogler C."/>
        </authorList>
    </citation>
    <scope>NUCLEOTIDE SEQUENCE [LARGE SCALE GENOMIC DNA]</scope>
    <source>
        <strain evidence="9 10">Mal15</strain>
    </source>
</reference>
<evidence type="ECO:0000256" key="8">
    <source>
        <dbReference type="RuleBase" id="RU000419"/>
    </source>
</evidence>